<evidence type="ECO:0000256" key="7">
    <source>
        <dbReference type="ARBA" id="ARBA00022833"/>
    </source>
</evidence>
<feature type="domain" description="Peptidase M13 C-terminal" evidence="10">
    <location>
        <begin position="449"/>
        <end position="619"/>
    </location>
</feature>
<organism evidence="12 13">
    <name type="scientific">Drosophila albomicans</name>
    <name type="common">Fruit fly</name>
    <dbReference type="NCBI Taxonomy" id="7291"/>
    <lineage>
        <taxon>Eukaryota</taxon>
        <taxon>Metazoa</taxon>
        <taxon>Ecdysozoa</taxon>
        <taxon>Arthropoda</taxon>
        <taxon>Hexapoda</taxon>
        <taxon>Insecta</taxon>
        <taxon>Pterygota</taxon>
        <taxon>Neoptera</taxon>
        <taxon>Endopterygota</taxon>
        <taxon>Diptera</taxon>
        <taxon>Brachycera</taxon>
        <taxon>Muscomorpha</taxon>
        <taxon>Ephydroidea</taxon>
        <taxon>Drosophilidae</taxon>
        <taxon>Drosophila</taxon>
    </lineage>
</organism>
<name>A0A6P8Y6N0_DROAB</name>
<dbReference type="Pfam" id="PF01431">
    <property type="entry name" value="Peptidase_M13"/>
    <property type="match status" value="1"/>
</dbReference>
<keyword evidence="7" id="KW-0862">Zinc</keyword>
<protein>
    <submittedName>
        <fullName evidence="13">Membrane metallo-endopeptidase-like 1</fullName>
    </submittedName>
</protein>
<keyword evidence="8" id="KW-0482">Metalloprotease</keyword>
<feature type="signal peptide" evidence="9">
    <location>
        <begin position="1"/>
        <end position="18"/>
    </location>
</feature>
<dbReference type="GO" id="GO:0046872">
    <property type="term" value="F:metal ion binding"/>
    <property type="evidence" value="ECO:0007669"/>
    <property type="project" value="UniProtKB-KW"/>
</dbReference>
<dbReference type="AlphaFoldDB" id="A0A6P8Y6N0"/>
<comment type="subcellular location">
    <subcellularLocation>
        <location evidence="2">Cell membrane</location>
        <topology evidence="2">Single-pass type II membrane protein</topology>
    </subcellularLocation>
</comment>
<gene>
    <name evidence="13" type="primary">LOC117567984</name>
</gene>
<dbReference type="RefSeq" id="XP_034104197.1">
    <property type="nucleotide sequence ID" value="XM_034248306.1"/>
</dbReference>
<dbReference type="GO" id="GO:0004222">
    <property type="term" value="F:metalloendopeptidase activity"/>
    <property type="evidence" value="ECO:0007669"/>
    <property type="project" value="InterPro"/>
</dbReference>
<dbReference type="GO" id="GO:0005886">
    <property type="term" value="C:plasma membrane"/>
    <property type="evidence" value="ECO:0007669"/>
    <property type="project" value="UniProtKB-SubCell"/>
</dbReference>
<keyword evidence="6" id="KW-0378">Hydrolase</keyword>
<dbReference type="PROSITE" id="PS51885">
    <property type="entry name" value="NEPRILYSIN"/>
    <property type="match status" value="1"/>
</dbReference>
<evidence type="ECO:0000256" key="3">
    <source>
        <dbReference type="ARBA" id="ARBA00007357"/>
    </source>
</evidence>
<dbReference type="GO" id="GO:0016485">
    <property type="term" value="P:protein processing"/>
    <property type="evidence" value="ECO:0007669"/>
    <property type="project" value="TreeGrafter"/>
</dbReference>
<evidence type="ECO:0000256" key="4">
    <source>
        <dbReference type="ARBA" id="ARBA00022670"/>
    </source>
</evidence>
<dbReference type="InterPro" id="IPR042089">
    <property type="entry name" value="Peptidase_M13_dom_2"/>
</dbReference>
<evidence type="ECO:0000256" key="6">
    <source>
        <dbReference type="ARBA" id="ARBA00022801"/>
    </source>
</evidence>
<comment type="similarity">
    <text evidence="3">Belongs to the peptidase M13 family.</text>
</comment>
<evidence type="ECO:0000259" key="10">
    <source>
        <dbReference type="Pfam" id="PF01431"/>
    </source>
</evidence>
<dbReference type="InterPro" id="IPR008753">
    <property type="entry name" value="Peptidase_M13_N"/>
</dbReference>
<dbReference type="InterPro" id="IPR024079">
    <property type="entry name" value="MetalloPept_cat_dom_sf"/>
</dbReference>
<evidence type="ECO:0000256" key="1">
    <source>
        <dbReference type="ARBA" id="ARBA00001947"/>
    </source>
</evidence>
<evidence type="ECO:0000313" key="12">
    <source>
        <dbReference type="Proteomes" id="UP000515160"/>
    </source>
</evidence>
<evidence type="ECO:0000259" key="11">
    <source>
        <dbReference type="Pfam" id="PF05649"/>
    </source>
</evidence>
<reference evidence="13" key="1">
    <citation type="submission" date="2025-08" db="UniProtKB">
        <authorList>
            <consortium name="RefSeq"/>
        </authorList>
    </citation>
    <scope>IDENTIFICATION</scope>
    <source>
        <strain evidence="13">15112-1751.03</strain>
        <tissue evidence="13">Whole Adult</tissue>
    </source>
</reference>
<evidence type="ECO:0000256" key="9">
    <source>
        <dbReference type="SAM" id="SignalP"/>
    </source>
</evidence>
<keyword evidence="9" id="KW-0732">Signal</keyword>
<evidence type="ECO:0000313" key="13">
    <source>
        <dbReference type="RefSeq" id="XP_034104197.1"/>
    </source>
</evidence>
<keyword evidence="4" id="KW-0645">Protease</keyword>
<accession>A0A6P8Y6N0</accession>
<keyword evidence="5" id="KW-0479">Metal-binding</keyword>
<dbReference type="PRINTS" id="PR00786">
    <property type="entry name" value="NEPRILYSIN"/>
</dbReference>
<dbReference type="Gene3D" id="1.10.1380.10">
    <property type="entry name" value="Neutral endopeptidase , domain2"/>
    <property type="match status" value="2"/>
</dbReference>
<dbReference type="InterPro" id="IPR000718">
    <property type="entry name" value="Peptidase_M13"/>
</dbReference>
<dbReference type="OrthoDB" id="7870337at2759"/>
<evidence type="ECO:0000256" key="2">
    <source>
        <dbReference type="ARBA" id="ARBA00004401"/>
    </source>
</evidence>
<comment type="cofactor">
    <cofactor evidence="1">
        <name>Zn(2+)</name>
        <dbReference type="ChEBI" id="CHEBI:29105"/>
    </cofactor>
</comment>
<dbReference type="PANTHER" id="PTHR11733:SF167">
    <property type="entry name" value="FI17812P1-RELATED"/>
    <property type="match status" value="1"/>
</dbReference>
<evidence type="ECO:0000256" key="8">
    <source>
        <dbReference type="ARBA" id="ARBA00023049"/>
    </source>
</evidence>
<dbReference type="Gene3D" id="3.40.390.10">
    <property type="entry name" value="Collagenase (Catalytic Domain)"/>
    <property type="match status" value="2"/>
</dbReference>
<feature type="domain" description="Peptidase M13 N-terminal" evidence="11">
    <location>
        <begin position="39"/>
        <end position="102"/>
    </location>
</feature>
<sequence length="629" mass="72939">MCKLRLLLHLLCLQLVCGSSQNQTLDYLWHHMNPKIDACVDFYEHACGGWAKAHRSDAYYSQLGQLDYNYKSRLITMLNRDPKMNEPRFVKLLRDNYRSCRRQRIKFKASHFVHFLLKWSESEWKLLKLLKLDHGLDLLPHYESSDEAEKADIEWLRQITVNWPHKQSGSAAAAEFLPLKRDEFRRLYQQLAMPHGMPREQLWIKLEKLELQLSQLPHNVSSGKVLSFQQFPDHWLLPLPLQPESSQMLDTHWRHYKQRLPRLLATHSLPVLLHYSLLRLLHKLQLRGAPQFTRHECAGQTHELLTHAAVWLLQQESEERQLMTDTMQQLFEQLRQRFALKLQENRNHFGAPAQRFLRDKLQRMRLQVSVLPGGDADEELRLLETHYAPLQLNVSDYFGNLLAILQQLNWQQQQDALEADGENNNTIAAAAASLHLLQPDGYGSYASPFFMPGRNLVLVPHSLLAPPIYWPQQPALLTQSALGFLIGHEMSHGFTPTDVIYDARGTRGSRQQRQQLRASEHFVRQSRCFRRKYKDMTDEKFCDINGLTLAHEAFVATSSATVAVNKSMQQLFFLNVAQFFCQLDELQLGQDSDVHGGSRQRINDAVFTSAAFNSAFDCSSPVRDECQLY</sequence>
<dbReference type="GeneID" id="117567984"/>
<keyword evidence="12" id="KW-1185">Reference proteome</keyword>
<proteinExistence type="inferred from homology"/>
<dbReference type="Pfam" id="PF05649">
    <property type="entry name" value="Peptidase_M13_N"/>
    <property type="match status" value="1"/>
</dbReference>
<evidence type="ECO:0000256" key="5">
    <source>
        <dbReference type="ARBA" id="ARBA00022723"/>
    </source>
</evidence>
<dbReference type="Proteomes" id="UP000515160">
    <property type="component" value="Chromosome X"/>
</dbReference>
<dbReference type="SUPFAM" id="SSF55486">
    <property type="entry name" value="Metalloproteases ('zincins'), catalytic domain"/>
    <property type="match status" value="1"/>
</dbReference>
<dbReference type="InterPro" id="IPR018497">
    <property type="entry name" value="Peptidase_M13_C"/>
</dbReference>
<feature type="chain" id="PRO_5027968565" evidence="9">
    <location>
        <begin position="19"/>
        <end position="629"/>
    </location>
</feature>
<dbReference type="PANTHER" id="PTHR11733">
    <property type="entry name" value="ZINC METALLOPROTEASE FAMILY M13 NEPRILYSIN-RELATED"/>
    <property type="match status" value="1"/>
</dbReference>